<reference evidence="1" key="1">
    <citation type="submission" date="2022-04" db="EMBL/GenBank/DDBJ databases">
        <title>Genome of the entomopathogenic fungus Entomophthora muscae.</title>
        <authorList>
            <person name="Elya C."/>
            <person name="Lovett B.R."/>
            <person name="Lee E."/>
            <person name="Macias A.M."/>
            <person name="Hajek A.E."/>
            <person name="De Bivort B.L."/>
            <person name="Kasson M.T."/>
            <person name="De Fine Licht H.H."/>
            <person name="Stajich J.E."/>
        </authorList>
    </citation>
    <scope>NUCLEOTIDE SEQUENCE</scope>
    <source>
        <strain evidence="1">Berkeley</strain>
    </source>
</reference>
<comment type="caution">
    <text evidence="1">The sequence shown here is derived from an EMBL/GenBank/DDBJ whole genome shotgun (WGS) entry which is preliminary data.</text>
</comment>
<protein>
    <submittedName>
        <fullName evidence="1">Uncharacterized protein</fullName>
    </submittedName>
</protein>
<evidence type="ECO:0000313" key="2">
    <source>
        <dbReference type="Proteomes" id="UP001165960"/>
    </source>
</evidence>
<accession>A0ACC2TAG0</accession>
<name>A0ACC2TAG0_9FUNG</name>
<evidence type="ECO:0000313" key="1">
    <source>
        <dbReference type="EMBL" id="KAJ9071572.1"/>
    </source>
</evidence>
<sequence length="255" mass="28559">MKLLLFDCFFAHVYSKFLRKYQLPVSNLEGGYVGNCTINAISIWPLNSDMCKDLVSFTFDFGYSLPFLNELTSMSTHSGLPYHLLTDPGIPHLVFQEIKIHALNFALKTNPRLASNLKSFVIKISCCVLLDVIPRSQTQHLAQINASSQSYKFILVSVNFKGTLQRLKAFIDTGADKSFIDADLAQELSLSASENCLQIIMGNITKDKGYKCKQYLPLVIGSNTYPLSLILLKGLSHPLILGDSWSNKHDLILNY</sequence>
<dbReference type="Proteomes" id="UP001165960">
    <property type="component" value="Unassembled WGS sequence"/>
</dbReference>
<gene>
    <name evidence="1" type="ORF">DSO57_1035657</name>
</gene>
<keyword evidence="2" id="KW-1185">Reference proteome</keyword>
<dbReference type="EMBL" id="QTSX02003161">
    <property type="protein sequence ID" value="KAJ9071572.1"/>
    <property type="molecule type" value="Genomic_DNA"/>
</dbReference>
<proteinExistence type="predicted"/>
<organism evidence="1 2">
    <name type="scientific">Entomophthora muscae</name>
    <dbReference type="NCBI Taxonomy" id="34485"/>
    <lineage>
        <taxon>Eukaryota</taxon>
        <taxon>Fungi</taxon>
        <taxon>Fungi incertae sedis</taxon>
        <taxon>Zoopagomycota</taxon>
        <taxon>Entomophthoromycotina</taxon>
        <taxon>Entomophthoromycetes</taxon>
        <taxon>Entomophthorales</taxon>
        <taxon>Entomophthoraceae</taxon>
        <taxon>Entomophthora</taxon>
    </lineage>
</organism>